<gene>
    <name evidence="16" type="ORF">METZ01_LOCUS14271</name>
</gene>
<comment type="catalytic activity">
    <reaction evidence="14">
        <text>N-succinyl-(2S,6S)-2,6-diaminopimelate + H2O = (2S,6S)-2,6-diaminopimelate + succinate</text>
        <dbReference type="Rhea" id="RHEA:22608"/>
        <dbReference type="ChEBI" id="CHEBI:15377"/>
        <dbReference type="ChEBI" id="CHEBI:30031"/>
        <dbReference type="ChEBI" id="CHEBI:57609"/>
        <dbReference type="ChEBI" id="CHEBI:58087"/>
        <dbReference type="EC" id="3.5.1.18"/>
    </reaction>
</comment>
<comment type="cofactor">
    <cofactor evidence="1">
        <name>Zn(2+)</name>
        <dbReference type="ChEBI" id="CHEBI:29105"/>
    </cofactor>
</comment>
<comment type="subunit">
    <text evidence="4">Homodimer.</text>
</comment>
<dbReference type="Gene3D" id="3.40.630.10">
    <property type="entry name" value="Zn peptidases"/>
    <property type="match status" value="2"/>
</dbReference>
<accession>A0A381P4S5</accession>
<dbReference type="PROSITE" id="PS00759">
    <property type="entry name" value="ARGE_DAPE_CPG2_2"/>
    <property type="match status" value="1"/>
</dbReference>
<evidence type="ECO:0000256" key="10">
    <source>
        <dbReference type="ARBA" id="ARBA00022833"/>
    </source>
</evidence>
<dbReference type="SUPFAM" id="SSF55031">
    <property type="entry name" value="Bacterial exopeptidase dimerisation domain"/>
    <property type="match status" value="1"/>
</dbReference>
<reference evidence="16" key="1">
    <citation type="submission" date="2018-05" db="EMBL/GenBank/DDBJ databases">
        <authorList>
            <person name="Lanie J.A."/>
            <person name="Ng W.-L."/>
            <person name="Kazmierczak K.M."/>
            <person name="Andrzejewski T.M."/>
            <person name="Davidsen T.M."/>
            <person name="Wayne K.J."/>
            <person name="Tettelin H."/>
            <person name="Glass J.I."/>
            <person name="Rusch D."/>
            <person name="Podicherti R."/>
            <person name="Tsui H.-C.T."/>
            <person name="Winkler M.E."/>
        </authorList>
    </citation>
    <scope>NUCLEOTIDE SEQUENCE</scope>
</reference>
<evidence type="ECO:0000259" key="15">
    <source>
        <dbReference type="Pfam" id="PF07687"/>
    </source>
</evidence>
<keyword evidence="8" id="KW-0479">Metal-binding</keyword>
<evidence type="ECO:0000256" key="13">
    <source>
        <dbReference type="ARBA" id="ARBA00031891"/>
    </source>
</evidence>
<dbReference type="HAMAP" id="MF_01690">
    <property type="entry name" value="DapE"/>
    <property type="match status" value="1"/>
</dbReference>
<dbReference type="GO" id="GO:0019877">
    <property type="term" value="P:diaminopimelate biosynthetic process"/>
    <property type="evidence" value="ECO:0007669"/>
    <property type="project" value="UniProtKB-KW"/>
</dbReference>
<keyword evidence="9" id="KW-0378">Hydrolase</keyword>
<dbReference type="InterPro" id="IPR005941">
    <property type="entry name" value="DapE_proteobac"/>
</dbReference>
<dbReference type="InterPro" id="IPR001261">
    <property type="entry name" value="ArgE/DapE_CS"/>
</dbReference>
<proteinExistence type="inferred from homology"/>
<dbReference type="NCBIfam" id="NF009557">
    <property type="entry name" value="PRK13009.1"/>
    <property type="match status" value="1"/>
</dbReference>
<dbReference type="EMBL" id="UINC01000800">
    <property type="protein sequence ID" value="SUZ61417.1"/>
    <property type="molecule type" value="Genomic_DNA"/>
</dbReference>
<dbReference type="NCBIfam" id="TIGR01246">
    <property type="entry name" value="dapE_proteo"/>
    <property type="match status" value="1"/>
</dbReference>
<dbReference type="Pfam" id="PF01546">
    <property type="entry name" value="Peptidase_M20"/>
    <property type="match status" value="1"/>
</dbReference>
<dbReference type="GO" id="GO:0046872">
    <property type="term" value="F:metal ion binding"/>
    <property type="evidence" value="ECO:0007669"/>
    <property type="project" value="UniProtKB-KW"/>
</dbReference>
<evidence type="ECO:0000256" key="14">
    <source>
        <dbReference type="ARBA" id="ARBA00051301"/>
    </source>
</evidence>
<evidence type="ECO:0000256" key="4">
    <source>
        <dbReference type="ARBA" id="ARBA00011738"/>
    </source>
</evidence>
<name>A0A381P4S5_9ZZZZ</name>
<dbReference type="UniPathway" id="UPA00034">
    <property type="reaction ID" value="UER00021"/>
</dbReference>
<keyword evidence="10" id="KW-0862">Zinc</keyword>
<dbReference type="PANTHER" id="PTHR43808">
    <property type="entry name" value="ACETYLORNITHINE DEACETYLASE"/>
    <property type="match status" value="1"/>
</dbReference>
<evidence type="ECO:0000256" key="8">
    <source>
        <dbReference type="ARBA" id="ARBA00022723"/>
    </source>
</evidence>
<evidence type="ECO:0000256" key="1">
    <source>
        <dbReference type="ARBA" id="ARBA00001947"/>
    </source>
</evidence>
<dbReference type="AlphaFoldDB" id="A0A381P4S5"/>
<dbReference type="GO" id="GO:0009014">
    <property type="term" value="F:succinyl-diaminopimelate desuccinylase activity"/>
    <property type="evidence" value="ECO:0007669"/>
    <property type="project" value="UniProtKB-EC"/>
</dbReference>
<dbReference type="InterPro" id="IPR011650">
    <property type="entry name" value="Peptidase_M20_dimer"/>
</dbReference>
<dbReference type="PANTHER" id="PTHR43808:SF31">
    <property type="entry name" value="N-ACETYL-L-CITRULLINE DEACETYLASE"/>
    <property type="match status" value="1"/>
</dbReference>
<evidence type="ECO:0000256" key="9">
    <source>
        <dbReference type="ARBA" id="ARBA00022801"/>
    </source>
</evidence>
<evidence type="ECO:0000256" key="11">
    <source>
        <dbReference type="ARBA" id="ARBA00022915"/>
    </source>
</evidence>
<sequence length="376" mass="41623">MLYDPITLTEALIKCRSVTPKNDGAIELVSQWLEELNFECKILEFEEGDSSAVKNLWGQLGSQGPTLCFAGHTDVVPAGDESVWEFGPFEAKNNGERIFGRGASDMKGSIASFISATSRFLEKNSNFKGSLAFIITGDEEGSAINGTKKILSWMKDNSLSFDDCLVGEPTNPNKLGEMIKIGRRGSVNVNLTVEGTEGHVAYPHLADNPIPKLLRLLQALTSKPLDQGNENFPASNLEITSIDSNNSTTNVIPPYIQTKLNIRYNDIYTKNTIEKELEKRLDSLEIEYQIEYEHSGDSFITKHGDFVNNLSEIVEKHCEIKPELSTTGGTSDARFIKDYGRVVEFGLVGASMHKINENSLVSDIEKLTNIYLDVIN</sequence>
<dbReference type="SUPFAM" id="SSF53187">
    <property type="entry name" value="Zn-dependent exopeptidases"/>
    <property type="match status" value="1"/>
</dbReference>
<feature type="non-terminal residue" evidence="16">
    <location>
        <position position="1"/>
    </location>
</feature>
<keyword evidence="12" id="KW-0457">Lysine biosynthesis</keyword>
<keyword evidence="11" id="KW-0220">Diaminopimelate biosynthesis</keyword>
<evidence type="ECO:0000256" key="12">
    <source>
        <dbReference type="ARBA" id="ARBA00023154"/>
    </source>
</evidence>
<comment type="pathway">
    <text evidence="2">Amino-acid biosynthesis; L-lysine biosynthesis via DAP pathway; LL-2,6-diaminopimelate from (S)-tetrahydrodipicolinate (succinylase route): step 3/3.</text>
</comment>
<comment type="similarity">
    <text evidence="3">Belongs to the peptidase M20A family. DapE subfamily.</text>
</comment>
<protein>
    <recommendedName>
        <fullName evidence="6">Succinyl-diaminopimelate desuccinylase</fullName>
        <ecNumber evidence="5">3.5.1.18</ecNumber>
    </recommendedName>
    <alternativeName>
        <fullName evidence="13">N-succinyl-LL-2,6-diaminoheptanedioate amidohydrolase</fullName>
    </alternativeName>
</protein>
<evidence type="ECO:0000256" key="7">
    <source>
        <dbReference type="ARBA" id="ARBA00022605"/>
    </source>
</evidence>
<dbReference type="InterPro" id="IPR036264">
    <property type="entry name" value="Bact_exopeptidase_dim_dom"/>
</dbReference>
<dbReference type="GO" id="GO:0006526">
    <property type="term" value="P:L-arginine biosynthetic process"/>
    <property type="evidence" value="ECO:0007669"/>
    <property type="project" value="TreeGrafter"/>
</dbReference>
<dbReference type="GO" id="GO:0009089">
    <property type="term" value="P:lysine biosynthetic process via diaminopimelate"/>
    <property type="evidence" value="ECO:0007669"/>
    <property type="project" value="UniProtKB-UniPathway"/>
</dbReference>
<evidence type="ECO:0000256" key="6">
    <source>
        <dbReference type="ARBA" id="ARBA00022391"/>
    </source>
</evidence>
<dbReference type="Pfam" id="PF07687">
    <property type="entry name" value="M20_dimer"/>
    <property type="match status" value="1"/>
</dbReference>
<dbReference type="CDD" id="cd03891">
    <property type="entry name" value="M20_DapE_proteobac"/>
    <property type="match status" value="1"/>
</dbReference>
<evidence type="ECO:0000256" key="3">
    <source>
        <dbReference type="ARBA" id="ARBA00006746"/>
    </source>
</evidence>
<evidence type="ECO:0000313" key="16">
    <source>
        <dbReference type="EMBL" id="SUZ61417.1"/>
    </source>
</evidence>
<dbReference type="GO" id="GO:0008777">
    <property type="term" value="F:acetylornithine deacetylase activity"/>
    <property type="evidence" value="ECO:0007669"/>
    <property type="project" value="TreeGrafter"/>
</dbReference>
<organism evidence="16">
    <name type="scientific">marine metagenome</name>
    <dbReference type="NCBI Taxonomy" id="408172"/>
    <lineage>
        <taxon>unclassified sequences</taxon>
        <taxon>metagenomes</taxon>
        <taxon>ecological metagenomes</taxon>
    </lineage>
</organism>
<evidence type="ECO:0000256" key="5">
    <source>
        <dbReference type="ARBA" id="ARBA00011921"/>
    </source>
</evidence>
<evidence type="ECO:0000256" key="2">
    <source>
        <dbReference type="ARBA" id="ARBA00005130"/>
    </source>
</evidence>
<dbReference type="InterPro" id="IPR050072">
    <property type="entry name" value="Peptidase_M20A"/>
</dbReference>
<dbReference type="InterPro" id="IPR002933">
    <property type="entry name" value="Peptidase_M20"/>
</dbReference>
<feature type="non-terminal residue" evidence="16">
    <location>
        <position position="376"/>
    </location>
</feature>
<feature type="domain" description="Peptidase M20 dimerisation" evidence="15">
    <location>
        <begin position="181"/>
        <end position="287"/>
    </location>
</feature>
<keyword evidence="7" id="KW-0028">Amino-acid biosynthesis</keyword>
<dbReference type="EC" id="3.5.1.18" evidence="5"/>